<keyword evidence="2" id="KW-0812">Transmembrane</keyword>
<keyword evidence="1" id="KW-0175">Coiled coil</keyword>
<dbReference type="RefSeq" id="WP_221279781.1">
    <property type="nucleotide sequence ID" value="NZ_AP024814.1"/>
</dbReference>
<proteinExistence type="predicted"/>
<keyword evidence="2" id="KW-1133">Transmembrane helix</keyword>
<evidence type="ECO:0008006" key="5">
    <source>
        <dbReference type="Google" id="ProtNLM"/>
    </source>
</evidence>
<organism evidence="3 4">
    <name type="scientific">Helicobacter gastrocanis</name>
    <dbReference type="NCBI Taxonomy" id="2849641"/>
    <lineage>
        <taxon>Bacteria</taxon>
        <taxon>Pseudomonadati</taxon>
        <taxon>Campylobacterota</taxon>
        <taxon>Epsilonproteobacteria</taxon>
        <taxon>Campylobacterales</taxon>
        <taxon>Helicobacteraceae</taxon>
        <taxon>Helicobacter</taxon>
    </lineage>
</organism>
<dbReference type="Proteomes" id="UP000826775">
    <property type="component" value="Chromosome"/>
</dbReference>
<sequence>MWRVWQWLYAYRGLLVIFGIAVALGVYVGCLLFGDNSYEVLTRLKVRQAKLYERVQNLQYENAKLQKQLFELKELEPLKNGRP</sequence>
<keyword evidence="4" id="KW-1185">Reference proteome</keyword>
<name>A0ABN6HZX4_9HELI</name>
<evidence type="ECO:0000313" key="3">
    <source>
        <dbReference type="EMBL" id="BCZ16893.1"/>
    </source>
</evidence>
<gene>
    <name evidence="3" type="ORF">NHP190003_01750</name>
</gene>
<dbReference type="EMBL" id="AP024814">
    <property type="protein sequence ID" value="BCZ16893.1"/>
    <property type="molecule type" value="Genomic_DNA"/>
</dbReference>
<feature type="transmembrane region" description="Helical" evidence="2">
    <location>
        <begin position="12"/>
        <end position="34"/>
    </location>
</feature>
<reference evidence="3 4" key="1">
    <citation type="submission" date="2021-07" db="EMBL/GenBank/DDBJ databases">
        <title>Novel Helicobacter sp. Isolated from a dog.</title>
        <authorList>
            <person name="Rimbara E."/>
            <person name="Suzuki M."/>
        </authorList>
    </citation>
    <scope>NUCLEOTIDE SEQUENCE [LARGE SCALE GENOMIC DNA]</scope>
    <source>
        <strain evidence="4">NHP19-003</strain>
    </source>
</reference>
<evidence type="ECO:0000256" key="1">
    <source>
        <dbReference type="SAM" id="Coils"/>
    </source>
</evidence>
<protein>
    <recommendedName>
        <fullName evidence="5">Septum formation initiator</fullName>
    </recommendedName>
</protein>
<evidence type="ECO:0000313" key="4">
    <source>
        <dbReference type="Proteomes" id="UP000826775"/>
    </source>
</evidence>
<feature type="coiled-coil region" evidence="1">
    <location>
        <begin position="48"/>
        <end position="75"/>
    </location>
</feature>
<keyword evidence="2" id="KW-0472">Membrane</keyword>
<evidence type="ECO:0000256" key="2">
    <source>
        <dbReference type="SAM" id="Phobius"/>
    </source>
</evidence>
<accession>A0ABN6HZX4</accession>